<reference evidence="2 3" key="1">
    <citation type="submission" date="2016-08" db="EMBL/GenBank/DDBJ databases">
        <title>Genomes of anaerobic fungi encode conserved fungal cellulosomes for biomass hydrolysis.</title>
        <authorList>
            <consortium name="DOE Joint Genome Institute"/>
            <person name="Haitjema C.H."/>
            <person name="Gilmore S.P."/>
            <person name="Henske J.K."/>
            <person name="Solomon K.V."/>
            <person name="De Groot R."/>
            <person name="Kuo A."/>
            <person name="Mondo S.J."/>
            <person name="Salamov A.A."/>
            <person name="Labutti K."/>
            <person name="Zhao Z."/>
            <person name="Chiniquy J."/>
            <person name="Barry K."/>
            <person name="Brewer H.M."/>
            <person name="Purvine S.O."/>
            <person name="Wright A.T."/>
            <person name="Boxma B."/>
            <person name="Van Alen T."/>
            <person name="Hackstein J.H."/>
            <person name="Baker S.E."/>
            <person name="Grigoriev I.V."/>
            <person name="O'Malley M.A."/>
        </authorList>
    </citation>
    <scope>NUCLEOTIDE SEQUENCE [LARGE SCALE GENOMIC DNA]</scope>
    <source>
        <strain evidence="3">finn</strain>
    </source>
</reference>
<evidence type="ECO:0000313" key="3">
    <source>
        <dbReference type="Proteomes" id="UP000193719"/>
    </source>
</evidence>
<dbReference type="EMBL" id="MCFH01000009">
    <property type="protein sequence ID" value="ORX55456.1"/>
    <property type="molecule type" value="Genomic_DNA"/>
</dbReference>
<feature type="domain" description="G protein gamma" evidence="1">
    <location>
        <begin position="1"/>
        <end position="71"/>
    </location>
</feature>
<dbReference type="SUPFAM" id="SSF48670">
    <property type="entry name" value="Transducin (heterotrimeric G protein), gamma chain"/>
    <property type="match status" value="1"/>
</dbReference>
<dbReference type="Gene3D" id="4.10.260.10">
    <property type="entry name" value="Transducin (heterotrimeric G protein), gamma chain"/>
    <property type="match status" value="1"/>
</dbReference>
<dbReference type="InterPro" id="IPR036284">
    <property type="entry name" value="GGL_sf"/>
</dbReference>
<dbReference type="PROSITE" id="PS50058">
    <property type="entry name" value="G_PROTEIN_GAMMA"/>
    <property type="match status" value="1"/>
</dbReference>
<accession>A0A1Y1VGA3</accession>
<dbReference type="InterPro" id="IPR015898">
    <property type="entry name" value="G-protein_gamma-like_dom"/>
</dbReference>
<protein>
    <recommendedName>
        <fullName evidence="1">G protein gamma domain-containing protein</fullName>
    </recommendedName>
</protein>
<comment type="caution">
    <text evidence="2">The sequence shown here is derived from an EMBL/GenBank/DDBJ whole genome shotgun (WGS) entry which is preliminary data.</text>
</comment>
<dbReference type="SMART" id="SM01224">
    <property type="entry name" value="G_gamma"/>
    <property type="match status" value="1"/>
</dbReference>
<dbReference type="AlphaFoldDB" id="A0A1Y1VGA3"/>
<keyword evidence="3" id="KW-1185">Reference proteome</keyword>
<dbReference type="GO" id="GO:0007186">
    <property type="term" value="P:G protein-coupled receptor signaling pathway"/>
    <property type="evidence" value="ECO:0007669"/>
    <property type="project" value="InterPro"/>
</dbReference>
<name>A0A1Y1VGA3_9FUNG</name>
<dbReference type="Proteomes" id="UP000193719">
    <property type="component" value="Unassembled WGS sequence"/>
</dbReference>
<dbReference type="OrthoDB" id="19232at2759"/>
<evidence type="ECO:0000259" key="1">
    <source>
        <dbReference type="PROSITE" id="PS50058"/>
    </source>
</evidence>
<reference evidence="2 3" key="2">
    <citation type="submission" date="2016-08" db="EMBL/GenBank/DDBJ databases">
        <title>Pervasive Adenine N6-methylation of Active Genes in Fungi.</title>
        <authorList>
            <consortium name="DOE Joint Genome Institute"/>
            <person name="Mondo S.J."/>
            <person name="Dannebaum R.O."/>
            <person name="Kuo R.C."/>
            <person name="Labutti K."/>
            <person name="Haridas S."/>
            <person name="Kuo A."/>
            <person name="Salamov A."/>
            <person name="Ahrendt S.R."/>
            <person name="Lipzen A."/>
            <person name="Sullivan W."/>
            <person name="Andreopoulos W.B."/>
            <person name="Clum A."/>
            <person name="Lindquist E."/>
            <person name="Daum C."/>
            <person name="Ramamoorthy G.K."/>
            <person name="Gryganskyi A."/>
            <person name="Culley D."/>
            <person name="Magnuson J.K."/>
            <person name="James T.Y."/>
            <person name="O'Malley M.A."/>
            <person name="Stajich J.E."/>
            <person name="Spatafora J.W."/>
            <person name="Visel A."/>
            <person name="Grigoriev I.V."/>
        </authorList>
    </citation>
    <scope>NUCLEOTIDE SEQUENCE [LARGE SCALE GENOMIC DNA]</scope>
    <source>
        <strain evidence="3">finn</strain>
    </source>
</reference>
<evidence type="ECO:0000313" key="2">
    <source>
        <dbReference type="EMBL" id="ORX55456.1"/>
    </source>
</evidence>
<organism evidence="2 3">
    <name type="scientific">Piromyces finnis</name>
    <dbReference type="NCBI Taxonomy" id="1754191"/>
    <lineage>
        <taxon>Eukaryota</taxon>
        <taxon>Fungi</taxon>
        <taxon>Fungi incertae sedis</taxon>
        <taxon>Chytridiomycota</taxon>
        <taxon>Chytridiomycota incertae sedis</taxon>
        <taxon>Neocallimastigomycetes</taxon>
        <taxon>Neocallimastigales</taxon>
        <taxon>Neocallimastigaceae</taxon>
        <taxon>Piromyces</taxon>
    </lineage>
</organism>
<sequence>MSDLKYQKLLQLNERLRQEEELPRIPVSEASKNLVKYIGEIPDPLSHPLKAECQPNPFTSQPPGGSCCVIL</sequence>
<proteinExistence type="predicted"/>
<dbReference type="Pfam" id="PF00631">
    <property type="entry name" value="G-gamma"/>
    <property type="match status" value="1"/>
</dbReference>
<gene>
    <name evidence="2" type="ORF">BCR36DRAFT_403026</name>
</gene>